<keyword evidence="6" id="KW-1207">Sterol metabolism</keyword>
<comment type="pathway">
    <text evidence="6">Steroid metabolism.</text>
</comment>
<evidence type="ECO:0000313" key="9">
    <source>
        <dbReference type="Proteomes" id="UP000789759"/>
    </source>
</evidence>
<proteinExistence type="inferred from homology"/>
<evidence type="ECO:0000256" key="4">
    <source>
        <dbReference type="ARBA" id="ARBA00038188"/>
    </source>
</evidence>
<dbReference type="EC" id="2.1.1.-" evidence="6"/>
<dbReference type="CDD" id="cd02440">
    <property type="entry name" value="AdoMet_MTases"/>
    <property type="match status" value="1"/>
</dbReference>
<feature type="domain" description="SAM-dependent methyltransferase Erg6/SMT-type" evidence="7">
    <location>
        <begin position="82"/>
        <end position="378"/>
    </location>
</feature>
<keyword evidence="9" id="KW-1185">Reference proteome</keyword>
<sequence>MSLPDNSVSESHANDLEFSKALHDHDTARNGLLSTILSKDKTAFETVVNNYMGYWVEKDPVTESEDDKEARRNNYTNMTNSYYNIATDFYEYGWGECFHFCRFNFGENFYQAIARHEHYLAMQLNVKPEMKVLDVGCGVGGPAREIAQFTGAHVTGINNNDYQIYRARKAAARLGLENKTEFTKGNFMSMPFEENTFDAVYAIEATCHAPVLEGVYSQVFRALKPGGVFAFYEWCTTDKYDHDNPEHRRIVRGIEYADGIPELFSTHVALQALKNVGFEIECAQDMAINDDPIPWYYPLEGDLRSAQTLGDYFTVFRMTRFGKFCTRALVGCLEKLGIAPAGSLQTQSVLETAGDCLVEGGRLGIFTPILVEGLIGEQ</sequence>
<dbReference type="Proteomes" id="UP000789759">
    <property type="component" value="Unassembled WGS sequence"/>
</dbReference>
<keyword evidence="3 5" id="KW-0949">S-adenosyl-L-methionine</keyword>
<dbReference type="Pfam" id="PF08498">
    <property type="entry name" value="Sterol_MT_C"/>
    <property type="match status" value="1"/>
</dbReference>
<dbReference type="Gene3D" id="3.40.50.150">
    <property type="entry name" value="Vaccinia Virus protein VP39"/>
    <property type="match status" value="1"/>
</dbReference>
<comment type="similarity">
    <text evidence="4 5 6">Belongs to the class I-like SAM-binding methyltransferase superfamily. Erg6/SMT family.</text>
</comment>
<keyword evidence="6" id="KW-0444">Lipid biosynthesis</keyword>
<keyword evidence="6" id="KW-0443">Lipid metabolism</keyword>
<evidence type="ECO:0000256" key="3">
    <source>
        <dbReference type="ARBA" id="ARBA00022691"/>
    </source>
</evidence>
<dbReference type="GO" id="GO:0006696">
    <property type="term" value="P:ergosterol biosynthetic process"/>
    <property type="evidence" value="ECO:0007669"/>
    <property type="project" value="TreeGrafter"/>
</dbReference>
<evidence type="ECO:0000256" key="6">
    <source>
        <dbReference type="RuleBase" id="RU362025"/>
    </source>
</evidence>
<gene>
    <name evidence="8" type="ORF">CPELLU_LOCUS2081</name>
</gene>
<dbReference type="EMBL" id="CAJVQA010000860">
    <property type="protein sequence ID" value="CAG8493190.1"/>
    <property type="molecule type" value="Genomic_DNA"/>
</dbReference>
<dbReference type="GO" id="GO:0003838">
    <property type="term" value="F:sterol 24-C-methyltransferase activity"/>
    <property type="evidence" value="ECO:0007669"/>
    <property type="project" value="TreeGrafter"/>
</dbReference>
<dbReference type="Pfam" id="PF08241">
    <property type="entry name" value="Methyltransf_11"/>
    <property type="match status" value="1"/>
</dbReference>
<reference evidence="8" key="1">
    <citation type="submission" date="2021-06" db="EMBL/GenBank/DDBJ databases">
        <authorList>
            <person name="Kallberg Y."/>
            <person name="Tangrot J."/>
            <person name="Rosling A."/>
        </authorList>
    </citation>
    <scope>NUCLEOTIDE SEQUENCE</scope>
    <source>
        <strain evidence="8">FL966</strain>
    </source>
</reference>
<comment type="caution">
    <text evidence="8">The sequence shown here is derived from an EMBL/GenBank/DDBJ whole genome shotgun (WGS) entry which is preliminary data.</text>
</comment>
<evidence type="ECO:0000313" key="8">
    <source>
        <dbReference type="EMBL" id="CAG8493190.1"/>
    </source>
</evidence>
<dbReference type="InterPro" id="IPR029063">
    <property type="entry name" value="SAM-dependent_MTases_sf"/>
</dbReference>
<keyword evidence="6" id="KW-0753">Steroid metabolism</keyword>
<dbReference type="PANTHER" id="PTHR44068">
    <property type="entry name" value="ZGC:194242"/>
    <property type="match status" value="1"/>
</dbReference>
<dbReference type="SUPFAM" id="SSF53335">
    <property type="entry name" value="S-adenosyl-L-methionine-dependent methyltransferases"/>
    <property type="match status" value="1"/>
</dbReference>
<dbReference type="GO" id="GO:0005783">
    <property type="term" value="C:endoplasmic reticulum"/>
    <property type="evidence" value="ECO:0007669"/>
    <property type="project" value="TreeGrafter"/>
</dbReference>
<dbReference type="InterPro" id="IPR030384">
    <property type="entry name" value="MeTrfase_SMT"/>
</dbReference>
<dbReference type="InterPro" id="IPR013216">
    <property type="entry name" value="Methyltransf_11"/>
</dbReference>
<accession>A0A9N8WTL4</accession>
<name>A0A9N8WTL4_9GLOM</name>
<keyword evidence="2 5" id="KW-0808">Transferase</keyword>
<keyword evidence="6" id="KW-0752">Steroid biosynthesis</keyword>
<evidence type="ECO:0000256" key="2">
    <source>
        <dbReference type="ARBA" id="ARBA00022679"/>
    </source>
</evidence>
<evidence type="ECO:0000256" key="5">
    <source>
        <dbReference type="PROSITE-ProRule" id="PRU01022"/>
    </source>
</evidence>
<dbReference type="OrthoDB" id="4310724at2759"/>
<dbReference type="InterPro" id="IPR050447">
    <property type="entry name" value="Erg6_SMT_methyltransf"/>
</dbReference>
<dbReference type="PANTHER" id="PTHR44068:SF1">
    <property type="entry name" value="HYPOTHETICAL LOC100005854"/>
    <property type="match status" value="1"/>
</dbReference>
<evidence type="ECO:0000256" key="1">
    <source>
        <dbReference type="ARBA" id="ARBA00022603"/>
    </source>
</evidence>
<dbReference type="PROSITE" id="PS51685">
    <property type="entry name" value="SAM_MT_ERG6_SMT"/>
    <property type="match status" value="1"/>
</dbReference>
<keyword evidence="1 5" id="KW-0489">Methyltransferase</keyword>
<dbReference type="AlphaFoldDB" id="A0A9N8WTL4"/>
<dbReference type="InterPro" id="IPR013705">
    <property type="entry name" value="Sterol_MeTrfase_C"/>
</dbReference>
<keyword evidence="6" id="KW-0756">Sterol biosynthesis</keyword>
<protein>
    <recommendedName>
        <fullName evidence="6">Sterol 24-C-methyltransferase</fullName>
        <ecNumber evidence="6">2.1.1.-</ecNumber>
    </recommendedName>
    <alternativeName>
        <fullName evidence="6">Delta(24)-sterol C-methyltransferase</fullName>
    </alternativeName>
</protein>
<dbReference type="GO" id="GO:0032259">
    <property type="term" value="P:methylation"/>
    <property type="evidence" value="ECO:0007669"/>
    <property type="project" value="UniProtKB-KW"/>
</dbReference>
<comment type="function">
    <text evidence="6">Catalyzes the transfer of methyl groups from S-adenosyl-methionine to the C-24 of sterols.</text>
</comment>
<organism evidence="8 9">
    <name type="scientific">Cetraspora pellucida</name>
    <dbReference type="NCBI Taxonomy" id="1433469"/>
    <lineage>
        <taxon>Eukaryota</taxon>
        <taxon>Fungi</taxon>
        <taxon>Fungi incertae sedis</taxon>
        <taxon>Mucoromycota</taxon>
        <taxon>Glomeromycotina</taxon>
        <taxon>Glomeromycetes</taxon>
        <taxon>Diversisporales</taxon>
        <taxon>Gigasporaceae</taxon>
        <taxon>Cetraspora</taxon>
    </lineage>
</organism>
<evidence type="ECO:0000259" key="7">
    <source>
        <dbReference type="PROSITE" id="PS51685"/>
    </source>
</evidence>